<dbReference type="AlphaFoldDB" id="A0AAW0JW04"/>
<reference evidence="1 2" key="1">
    <citation type="journal article" date="2018" name="Sci. Data">
        <title>The draft genome sequence of cork oak.</title>
        <authorList>
            <person name="Ramos A.M."/>
            <person name="Usie A."/>
            <person name="Barbosa P."/>
            <person name="Barros P.M."/>
            <person name="Capote T."/>
            <person name="Chaves I."/>
            <person name="Simoes F."/>
            <person name="Abreu I."/>
            <person name="Carrasquinho I."/>
            <person name="Faro C."/>
            <person name="Guimaraes J.B."/>
            <person name="Mendonca D."/>
            <person name="Nobrega F."/>
            <person name="Rodrigues L."/>
            <person name="Saibo N.J.M."/>
            <person name="Varela M.C."/>
            <person name="Egas C."/>
            <person name="Matos J."/>
            <person name="Miguel C.M."/>
            <person name="Oliveira M.M."/>
            <person name="Ricardo C.P."/>
            <person name="Goncalves S."/>
        </authorList>
    </citation>
    <scope>NUCLEOTIDE SEQUENCE [LARGE SCALE GENOMIC DNA]</scope>
    <source>
        <strain evidence="2">cv. HL8</strain>
    </source>
</reference>
<protein>
    <submittedName>
        <fullName evidence="1">Sugar transporter erd6-like 8</fullName>
    </submittedName>
</protein>
<dbReference type="Proteomes" id="UP000237347">
    <property type="component" value="Unassembled WGS sequence"/>
</dbReference>
<keyword evidence="2" id="KW-1185">Reference proteome</keyword>
<organism evidence="1 2">
    <name type="scientific">Quercus suber</name>
    <name type="common">Cork oak</name>
    <dbReference type="NCBI Taxonomy" id="58331"/>
    <lineage>
        <taxon>Eukaryota</taxon>
        <taxon>Viridiplantae</taxon>
        <taxon>Streptophyta</taxon>
        <taxon>Embryophyta</taxon>
        <taxon>Tracheophyta</taxon>
        <taxon>Spermatophyta</taxon>
        <taxon>Magnoliopsida</taxon>
        <taxon>eudicotyledons</taxon>
        <taxon>Gunneridae</taxon>
        <taxon>Pentapetalae</taxon>
        <taxon>rosids</taxon>
        <taxon>fabids</taxon>
        <taxon>Fagales</taxon>
        <taxon>Fagaceae</taxon>
        <taxon>Quercus</taxon>
    </lineage>
</organism>
<evidence type="ECO:0000313" key="1">
    <source>
        <dbReference type="EMBL" id="KAK7830742.1"/>
    </source>
</evidence>
<name>A0AAW0JW04_QUESU</name>
<sequence>MEIARYILSHTVSLEKIIVNPHHPFIVTIEDTDEQLKATSRARQHLEHRLPPGAQLVIGCLSPTESAIMEDLGLSLAEVFSTAQAIGMAGLPQPSHTFTFTFQFLGFSMDHFSYSVICDLAVVFIAKLVPETKGQALEEIHASFTNPQRRNSNP</sequence>
<gene>
    <name evidence="1" type="ORF">CFP56_028007</name>
</gene>
<accession>A0AAW0JW04</accession>
<proteinExistence type="predicted"/>
<evidence type="ECO:0000313" key="2">
    <source>
        <dbReference type="Proteomes" id="UP000237347"/>
    </source>
</evidence>
<dbReference type="EMBL" id="PKMF04000457">
    <property type="protein sequence ID" value="KAK7830742.1"/>
    <property type="molecule type" value="Genomic_DNA"/>
</dbReference>
<comment type="caution">
    <text evidence="1">The sequence shown here is derived from an EMBL/GenBank/DDBJ whole genome shotgun (WGS) entry which is preliminary data.</text>
</comment>
<dbReference type="Gene3D" id="1.20.1250.20">
    <property type="entry name" value="MFS general substrate transporter like domains"/>
    <property type="match status" value="1"/>
</dbReference>
<dbReference type="InterPro" id="IPR036259">
    <property type="entry name" value="MFS_trans_sf"/>
</dbReference>